<keyword evidence="3 5" id="KW-1133">Transmembrane helix</keyword>
<evidence type="ECO:0000256" key="4">
    <source>
        <dbReference type="ARBA" id="ARBA00023136"/>
    </source>
</evidence>
<evidence type="ECO:0000313" key="7">
    <source>
        <dbReference type="EMBL" id="SCQ23747.1"/>
    </source>
</evidence>
<dbReference type="GeneID" id="34759508"/>
<feature type="transmembrane region" description="Helical" evidence="5">
    <location>
        <begin position="18"/>
        <end position="36"/>
    </location>
</feature>
<evidence type="ECO:0000313" key="6">
    <source>
        <dbReference type="EMBL" id="PDP42725.1"/>
    </source>
</evidence>
<keyword evidence="2 5" id="KW-0812">Transmembrane</keyword>
<evidence type="ECO:0000313" key="8">
    <source>
        <dbReference type="Proteomes" id="UP000182057"/>
    </source>
</evidence>
<accession>A0A1D3UUC5</accession>
<name>A0A1D3UUC5_TANFO</name>
<proteinExistence type="predicted"/>
<reference evidence="7 8" key="1">
    <citation type="submission" date="2016-09" db="EMBL/GenBank/DDBJ databases">
        <authorList>
            <person name="Capua I."/>
            <person name="De Benedictis P."/>
            <person name="Joannis T."/>
            <person name="Lombin L.H."/>
            <person name="Cattoli G."/>
        </authorList>
    </citation>
    <scope>NUCLEOTIDE SEQUENCE [LARGE SCALE GENOMIC DNA]</scope>
    <source>
        <strain evidence="7 8">UB20</strain>
    </source>
</reference>
<dbReference type="OrthoDB" id="7595353at2"/>
<feature type="transmembrane region" description="Helical" evidence="5">
    <location>
        <begin position="72"/>
        <end position="92"/>
    </location>
</feature>
<comment type="subcellular location">
    <subcellularLocation>
        <location evidence="1">Membrane</location>
        <topology evidence="1">Multi-pass membrane protein</topology>
    </subcellularLocation>
</comment>
<keyword evidence="4 5" id="KW-0472">Membrane</keyword>
<evidence type="ECO:0000256" key="3">
    <source>
        <dbReference type="ARBA" id="ARBA00022989"/>
    </source>
</evidence>
<dbReference type="EMBL" id="FMMM01000070">
    <property type="protein sequence ID" value="SCQ23747.1"/>
    <property type="molecule type" value="Genomic_DNA"/>
</dbReference>
<evidence type="ECO:0000256" key="1">
    <source>
        <dbReference type="ARBA" id="ARBA00004141"/>
    </source>
</evidence>
<dbReference type="InterPro" id="IPR019109">
    <property type="entry name" value="MamF_MmsF"/>
</dbReference>
<dbReference type="RefSeq" id="WP_041590884.1">
    <property type="nucleotide sequence ID" value="NZ_CAJPTF010000019.1"/>
</dbReference>
<dbReference type="Pfam" id="PF09685">
    <property type="entry name" value="MamF_MmsF"/>
    <property type="match status" value="1"/>
</dbReference>
<feature type="transmembrane region" description="Helical" evidence="5">
    <location>
        <begin position="48"/>
        <end position="66"/>
    </location>
</feature>
<organism evidence="7 8">
    <name type="scientific">Tannerella forsythia</name>
    <name type="common">Bacteroides forsythus</name>
    <dbReference type="NCBI Taxonomy" id="28112"/>
    <lineage>
        <taxon>Bacteria</taxon>
        <taxon>Pseudomonadati</taxon>
        <taxon>Bacteroidota</taxon>
        <taxon>Bacteroidia</taxon>
        <taxon>Bacteroidales</taxon>
        <taxon>Tannerellaceae</taxon>
        <taxon>Tannerella</taxon>
    </lineage>
</organism>
<dbReference type="EMBL" id="NSLJ01000040">
    <property type="protein sequence ID" value="PDP42725.1"/>
    <property type="molecule type" value="Genomic_DNA"/>
</dbReference>
<protein>
    <submittedName>
        <fullName evidence="7">Chloroplast import component protein (Tic20)</fullName>
    </submittedName>
</protein>
<evidence type="ECO:0000313" key="9">
    <source>
        <dbReference type="Proteomes" id="UP000219259"/>
    </source>
</evidence>
<dbReference type="Proteomes" id="UP000219259">
    <property type="component" value="Unassembled WGS sequence"/>
</dbReference>
<dbReference type="Proteomes" id="UP000182057">
    <property type="component" value="Unassembled WGS sequence"/>
</dbReference>
<gene>
    <name evidence="6" type="ORF">CLI86_12000</name>
    <name evidence="7" type="ORF">TFUB20_02170</name>
</gene>
<evidence type="ECO:0000256" key="5">
    <source>
        <dbReference type="SAM" id="Phobius"/>
    </source>
</evidence>
<sequence>MSQENFTADPQDVQANKVMAILAYFGLLVFVPLFAAKESRFARFHTNQGLILLIAGFVIWLLSTVLTFVSPFFGIIGLLNFVILIFAIIGIINAAKGEMKELPLVGKFRIIK</sequence>
<evidence type="ECO:0000256" key="2">
    <source>
        <dbReference type="ARBA" id="ARBA00022692"/>
    </source>
</evidence>
<dbReference type="AlphaFoldDB" id="A0A1D3UUC5"/>
<reference evidence="6 9" key="2">
    <citation type="submission" date="2017-09" db="EMBL/GenBank/DDBJ databases">
        <title>Phase variable restriction modification systems are present in the genome sequences of periodontal pathogens Prevotella intermedia, Tannerella forsythia and Porphyromonas gingivalis.</title>
        <authorList>
            <person name="Haigh R.D."/>
            <person name="Crawford L."/>
            <person name="Ralph J."/>
            <person name="Wanford J."/>
            <person name="Vartoukian S.R."/>
            <person name="Hijazib K."/>
            <person name="Wade W."/>
            <person name="Oggioni M.R."/>
        </authorList>
    </citation>
    <scope>NUCLEOTIDE SEQUENCE [LARGE SCALE GENOMIC DNA]</scope>
    <source>
        <strain evidence="6 9">WW11663</strain>
    </source>
</reference>